<keyword evidence="4 6" id="KW-0288">FMN</keyword>
<dbReference type="Pfam" id="PF04205">
    <property type="entry name" value="FMN_bind"/>
    <property type="match status" value="1"/>
</dbReference>
<keyword evidence="5 6" id="KW-0249">Electron transport</keyword>
<dbReference type="RefSeq" id="WP_336435186.1">
    <property type="nucleotide sequence ID" value="NZ_JBAWKS010000001.1"/>
</dbReference>
<dbReference type="SMART" id="SM00900">
    <property type="entry name" value="FMN_bind"/>
    <property type="match status" value="1"/>
</dbReference>
<dbReference type="PANTHER" id="PTHR36118:SF1">
    <property type="entry name" value="ION-TRANSLOCATING OXIDOREDUCTASE COMPLEX SUBUNIT G"/>
    <property type="match status" value="1"/>
</dbReference>
<keyword evidence="2 6" id="KW-0597">Phosphoprotein</keyword>
<dbReference type="HAMAP" id="MF_00479">
    <property type="entry name" value="RsxG_RnfG"/>
    <property type="match status" value="1"/>
</dbReference>
<dbReference type="InterPro" id="IPR007329">
    <property type="entry name" value="FMN-bd"/>
</dbReference>
<dbReference type="NCBIfam" id="NF002519">
    <property type="entry name" value="PRK01908.1"/>
    <property type="match status" value="1"/>
</dbReference>
<comment type="caution">
    <text evidence="8">The sequence shown here is derived from an EMBL/GenBank/DDBJ whole genome shotgun (WGS) entry which is preliminary data.</text>
</comment>
<evidence type="ECO:0000256" key="3">
    <source>
        <dbReference type="ARBA" id="ARBA00022630"/>
    </source>
</evidence>
<keyword evidence="6" id="KW-1278">Translocase</keyword>
<sequence length="212" mass="23125">MLSKSISKNALILGAFAIASTAVVTLTYIATKPAIEHNKQQKLMTTLGQVISENDYDNTLYLDCAQIKEDYLNHASVTKVYRAKSGDKPVAVVLQSTAPDGYSGNIEILSAIYIDGTIAGVRVIEHKETPGLGDKVEIRRSDWITSFDGKRPTSIKDTSWAVKKDGGQFDAFTGATITPRAVINAVKRASLYTQNQHKTLFNQDNLCGVNND</sequence>
<keyword evidence="6" id="KW-1133">Transmembrane helix</keyword>
<evidence type="ECO:0000256" key="2">
    <source>
        <dbReference type="ARBA" id="ARBA00022553"/>
    </source>
</evidence>
<comment type="similarity">
    <text evidence="6">Belongs to the RnfG family.</text>
</comment>
<comment type="subunit">
    <text evidence="6">The complex is composed of six subunits: RnfA, RnfB, RnfC, RnfD, RnfE and RnfG.</text>
</comment>
<reference evidence="8 9" key="1">
    <citation type="submission" date="2023-12" db="EMBL/GenBank/DDBJ databases">
        <title>Friends and Foes: Symbiotic and Algicidal bacterial influence on Karenia brevis blooms.</title>
        <authorList>
            <person name="Fei C."/>
            <person name="Mohamed A.R."/>
            <person name="Booker A."/>
            <person name="Arshad M."/>
            <person name="Klass S."/>
            <person name="Ahn S."/>
            <person name="Gilbert P.M."/>
            <person name="Heil C.A."/>
            <person name="Martinez J.M."/>
            <person name="Amin S.A."/>
        </authorList>
    </citation>
    <scope>NUCLEOTIDE SEQUENCE [LARGE SCALE GENOMIC DNA]</scope>
    <source>
        <strain evidence="8 9">CE15</strain>
    </source>
</reference>
<keyword evidence="6" id="KW-1003">Cell membrane</keyword>
<feature type="modified residue" description="FMN phosphoryl threonine" evidence="6">
    <location>
        <position position="176"/>
    </location>
</feature>
<keyword evidence="6" id="KW-0472">Membrane</keyword>
<keyword evidence="6" id="KW-0812">Transmembrane</keyword>
<dbReference type="PANTHER" id="PTHR36118">
    <property type="entry name" value="ION-TRANSLOCATING OXIDOREDUCTASE COMPLEX SUBUNIT G"/>
    <property type="match status" value="1"/>
</dbReference>
<evidence type="ECO:0000256" key="4">
    <source>
        <dbReference type="ARBA" id="ARBA00022643"/>
    </source>
</evidence>
<comment type="function">
    <text evidence="6">Part of a membrane-bound complex that couples electron transfer with translocation of ions across the membrane.</text>
</comment>
<keyword evidence="6" id="KW-0997">Cell inner membrane</keyword>
<dbReference type="NCBIfam" id="TIGR01947">
    <property type="entry name" value="rnfG"/>
    <property type="match status" value="1"/>
</dbReference>
<evidence type="ECO:0000313" key="8">
    <source>
        <dbReference type="EMBL" id="MEI4549743.1"/>
    </source>
</evidence>
<organism evidence="8 9">
    <name type="scientific">Pseudoalteromonas spongiae</name>
    <dbReference type="NCBI Taxonomy" id="298657"/>
    <lineage>
        <taxon>Bacteria</taxon>
        <taxon>Pseudomonadati</taxon>
        <taxon>Pseudomonadota</taxon>
        <taxon>Gammaproteobacteria</taxon>
        <taxon>Alteromonadales</taxon>
        <taxon>Pseudoalteromonadaceae</taxon>
        <taxon>Pseudoalteromonas</taxon>
    </lineage>
</organism>
<evidence type="ECO:0000259" key="7">
    <source>
        <dbReference type="SMART" id="SM00900"/>
    </source>
</evidence>
<evidence type="ECO:0000256" key="5">
    <source>
        <dbReference type="ARBA" id="ARBA00022982"/>
    </source>
</evidence>
<proteinExistence type="inferred from homology"/>
<comment type="cofactor">
    <cofactor evidence="6">
        <name>FMN</name>
        <dbReference type="ChEBI" id="CHEBI:58210"/>
    </cofactor>
</comment>
<keyword evidence="3 6" id="KW-0285">Flavoprotein</keyword>
<name>A0ABU8ERY9_9GAMM</name>
<keyword evidence="9" id="KW-1185">Reference proteome</keyword>
<evidence type="ECO:0000256" key="1">
    <source>
        <dbReference type="ARBA" id="ARBA00022448"/>
    </source>
</evidence>
<keyword evidence="1 6" id="KW-0813">Transport</keyword>
<dbReference type="EC" id="7.-.-.-" evidence="6"/>
<dbReference type="EMBL" id="JBAWKS010000001">
    <property type="protein sequence ID" value="MEI4549743.1"/>
    <property type="molecule type" value="Genomic_DNA"/>
</dbReference>
<feature type="domain" description="FMN-binding" evidence="7">
    <location>
        <begin position="101"/>
        <end position="193"/>
    </location>
</feature>
<dbReference type="PIRSF" id="PIRSF006091">
    <property type="entry name" value="E_trnsport_RnfG"/>
    <property type="match status" value="1"/>
</dbReference>
<gene>
    <name evidence="8" type="primary">rsxG</name>
    <name evidence="6" type="synonym">rnfG</name>
    <name evidence="8" type="ORF">WAE96_08555</name>
</gene>
<evidence type="ECO:0000256" key="6">
    <source>
        <dbReference type="HAMAP-Rule" id="MF_00479"/>
    </source>
</evidence>
<accession>A0ABU8ERY9</accession>
<protein>
    <recommendedName>
        <fullName evidence="6">Ion-translocating oxidoreductase complex subunit G</fullName>
        <ecNumber evidence="6">7.-.-.-</ecNumber>
    </recommendedName>
    <alternativeName>
        <fullName evidence="6">Rnf electron transport complex subunit G</fullName>
    </alternativeName>
</protein>
<evidence type="ECO:0000313" key="9">
    <source>
        <dbReference type="Proteomes" id="UP001382455"/>
    </source>
</evidence>
<dbReference type="InterPro" id="IPR010209">
    <property type="entry name" value="Ion_transpt_RnfG/RsxG"/>
</dbReference>
<comment type="subcellular location">
    <subcellularLocation>
        <location evidence="6">Cell inner membrane</location>
        <topology evidence="6">Single-pass membrane protein</topology>
    </subcellularLocation>
</comment>
<dbReference type="Proteomes" id="UP001382455">
    <property type="component" value="Unassembled WGS sequence"/>
</dbReference>